<protein>
    <recommendedName>
        <fullName evidence="13">ATP synthase subunit a</fullName>
    </recommendedName>
</protein>
<evidence type="ECO:0000256" key="7">
    <source>
        <dbReference type="ARBA" id="ARBA00022989"/>
    </source>
</evidence>
<dbReference type="Pfam" id="PF00119">
    <property type="entry name" value="ATP-synt_A"/>
    <property type="match status" value="1"/>
</dbReference>
<feature type="transmembrane region" description="Helical" evidence="11">
    <location>
        <begin position="6"/>
        <end position="26"/>
    </location>
</feature>
<reference evidence="12" key="1">
    <citation type="submission" date="2018-05" db="EMBL/GenBank/DDBJ databases">
        <authorList>
            <person name="Lanie J.A."/>
            <person name="Ng W.-L."/>
            <person name="Kazmierczak K.M."/>
            <person name="Andrzejewski T.M."/>
            <person name="Davidsen T.M."/>
            <person name="Wayne K.J."/>
            <person name="Tettelin H."/>
            <person name="Glass J.I."/>
            <person name="Rusch D."/>
            <person name="Podicherti R."/>
            <person name="Tsui H.-C.T."/>
            <person name="Winkler M.E."/>
        </authorList>
    </citation>
    <scope>NUCLEOTIDE SEQUENCE</scope>
</reference>
<dbReference type="GO" id="GO:0005886">
    <property type="term" value="C:plasma membrane"/>
    <property type="evidence" value="ECO:0007669"/>
    <property type="project" value="TreeGrafter"/>
</dbReference>
<dbReference type="GO" id="GO:0042777">
    <property type="term" value="P:proton motive force-driven plasma membrane ATP synthesis"/>
    <property type="evidence" value="ECO:0007669"/>
    <property type="project" value="TreeGrafter"/>
</dbReference>
<evidence type="ECO:0000256" key="2">
    <source>
        <dbReference type="ARBA" id="ARBA00006810"/>
    </source>
</evidence>
<gene>
    <name evidence="12" type="ORF">METZ01_LOCUS7380</name>
</gene>
<keyword evidence="9 11" id="KW-0472">Membrane</keyword>
<evidence type="ECO:0000256" key="5">
    <source>
        <dbReference type="ARBA" id="ARBA00022692"/>
    </source>
</evidence>
<dbReference type="PANTHER" id="PTHR42823">
    <property type="entry name" value="ATP SYNTHASE SUBUNIT A, CHLOROPLASTIC"/>
    <property type="match status" value="1"/>
</dbReference>
<evidence type="ECO:0000256" key="10">
    <source>
        <dbReference type="ARBA" id="ARBA00023310"/>
    </source>
</evidence>
<feature type="transmembrane region" description="Helical" evidence="11">
    <location>
        <begin position="65"/>
        <end position="83"/>
    </location>
</feature>
<proteinExistence type="inferred from homology"/>
<evidence type="ECO:0000256" key="1">
    <source>
        <dbReference type="ARBA" id="ARBA00004141"/>
    </source>
</evidence>
<keyword evidence="8" id="KW-0406">Ion transport</keyword>
<keyword evidence="7 11" id="KW-1133">Transmembrane helix</keyword>
<comment type="similarity">
    <text evidence="2">Belongs to the ATPase A chain family.</text>
</comment>
<evidence type="ECO:0000256" key="3">
    <source>
        <dbReference type="ARBA" id="ARBA00022448"/>
    </source>
</evidence>
<name>A0A381NIT9_9ZZZZ</name>
<comment type="subcellular location">
    <subcellularLocation>
        <location evidence="1">Membrane</location>
        <topology evidence="1">Multi-pass membrane protein</topology>
    </subcellularLocation>
</comment>
<keyword evidence="6" id="KW-0375">Hydrogen ion transport</keyword>
<dbReference type="GO" id="GO:0045259">
    <property type="term" value="C:proton-transporting ATP synthase complex"/>
    <property type="evidence" value="ECO:0007669"/>
    <property type="project" value="UniProtKB-KW"/>
</dbReference>
<dbReference type="PANTHER" id="PTHR42823:SF3">
    <property type="entry name" value="ATP SYNTHASE SUBUNIT A, CHLOROPLASTIC"/>
    <property type="match status" value="1"/>
</dbReference>
<dbReference type="Gene3D" id="1.20.120.220">
    <property type="entry name" value="ATP synthase, F0 complex, subunit A"/>
    <property type="match status" value="1"/>
</dbReference>
<sequence length="179" mass="19719">MGFMALHVDTLGFSFILGALFLFLFAQAAKRASIDAPRGFQNFIESIIDFIDDNVRGSFNGKNPMVAPLALTTFIWIVLMNTMDLVPVDWLPVLAQKISAGIFGIDPHHVFLKVVPTTDPNMTFGMSIGIFLLILYYSVKEKGLGGFIGELTLHPFGKWMLPANLFLEGVNLLAKPVSL</sequence>
<keyword evidence="4" id="KW-0138">CF(0)</keyword>
<dbReference type="InterPro" id="IPR045082">
    <property type="entry name" value="ATP_syn_F0_a_bact/chloroplast"/>
</dbReference>
<evidence type="ECO:0000256" key="11">
    <source>
        <dbReference type="SAM" id="Phobius"/>
    </source>
</evidence>
<accession>A0A381NIT9</accession>
<keyword evidence="5 11" id="KW-0812">Transmembrane</keyword>
<dbReference type="EMBL" id="UINC01000393">
    <property type="protein sequence ID" value="SUZ54526.1"/>
    <property type="molecule type" value="Genomic_DNA"/>
</dbReference>
<evidence type="ECO:0000256" key="6">
    <source>
        <dbReference type="ARBA" id="ARBA00022781"/>
    </source>
</evidence>
<evidence type="ECO:0000313" key="12">
    <source>
        <dbReference type="EMBL" id="SUZ54526.1"/>
    </source>
</evidence>
<dbReference type="AlphaFoldDB" id="A0A381NIT9"/>
<evidence type="ECO:0000256" key="9">
    <source>
        <dbReference type="ARBA" id="ARBA00023136"/>
    </source>
</evidence>
<keyword evidence="3" id="KW-0813">Transport</keyword>
<organism evidence="12">
    <name type="scientific">marine metagenome</name>
    <dbReference type="NCBI Taxonomy" id="408172"/>
    <lineage>
        <taxon>unclassified sequences</taxon>
        <taxon>metagenomes</taxon>
        <taxon>ecological metagenomes</taxon>
    </lineage>
</organism>
<evidence type="ECO:0000256" key="8">
    <source>
        <dbReference type="ARBA" id="ARBA00023065"/>
    </source>
</evidence>
<evidence type="ECO:0000256" key="4">
    <source>
        <dbReference type="ARBA" id="ARBA00022547"/>
    </source>
</evidence>
<feature type="transmembrane region" description="Helical" evidence="11">
    <location>
        <begin position="122"/>
        <end position="139"/>
    </location>
</feature>
<dbReference type="InterPro" id="IPR000568">
    <property type="entry name" value="ATP_synth_F0_asu"/>
</dbReference>
<feature type="non-terminal residue" evidence="12">
    <location>
        <position position="179"/>
    </location>
</feature>
<evidence type="ECO:0008006" key="13">
    <source>
        <dbReference type="Google" id="ProtNLM"/>
    </source>
</evidence>
<dbReference type="GO" id="GO:0046933">
    <property type="term" value="F:proton-transporting ATP synthase activity, rotational mechanism"/>
    <property type="evidence" value="ECO:0007669"/>
    <property type="project" value="TreeGrafter"/>
</dbReference>
<dbReference type="SUPFAM" id="SSF81336">
    <property type="entry name" value="F1F0 ATP synthase subunit A"/>
    <property type="match status" value="1"/>
</dbReference>
<keyword evidence="10" id="KW-0066">ATP synthesis</keyword>
<dbReference type="InterPro" id="IPR035908">
    <property type="entry name" value="F0_ATP_A_sf"/>
</dbReference>